<protein>
    <submittedName>
        <fullName evidence="1">Uncharacterized protein</fullName>
    </submittedName>
</protein>
<evidence type="ECO:0000313" key="1">
    <source>
        <dbReference type="EMBL" id="LAA57378.1"/>
    </source>
</evidence>
<dbReference type="AlphaFoldDB" id="A0A2D4GCE0"/>
<proteinExistence type="predicted"/>
<reference evidence="1" key="1">
    <citation type="submission" date="2017-07" db="EMBL/GenBank/DDBJ databases">
        <authorList>
            <person name="Mikheyev A."/>
            <person name="Grau M."/>
        </authorList>
    </citation>
    <scope>NUCLEOTIDE SEQUENCE</scope>
    <source>
        <tissue evidence="1">Venom_gland</tissue>
    </source>
</reference>
<dbReference type="EMBL" id="IACJ01128326">
    <property type="protein sequence ID" value="LAA57378.1"/>
    <property type="molecule type" value="Transcribed_RNA"/>
</dbReference>
<organism evidence="1">
    <name type="scientific">Micrurus corallinus</name>
    <name type="common">Brazilian coral snake</name>
    <dbReference type="NCBI Taxonomy" id="54390"/>
    <lineage>
        <taxon>Eukaryota</taxon>
        <taxon>Metazoa</taxon>
        <taxon>Chordata</taxon>
        <taxon>Craniata</taxon>
        <taxon>Vertebrata</taxon>
        <taxon>Euteleostomi</taxon>
        <taxon>Lepidosauria</taxon>
        <taxon>Squamata</taxon>
        <taxon>Bifurcata</taxon>
        <taxon>Unidentata</taxon>
        <taxon>Episquamata</taxon>
        <taxon>Toxicofera</taxon>
        <taxon>Serpentes</taxon>
        <taxon>Colubroidea</taxon>
        <taxon>Elapidae</taxon>
        <taxon>Elapinae</taxon>
        <taxon>Micrurus</taxon>
    </lineage>
</organism>
<sequence>MALVLTRSFHHLMWAEWYLVISLMYRPFQHLQQFSQVTKASPHQVEKEQSYLCSKLQCSSFHLHLVILIKTLILCHCELVLPVTSNSFPHERRNGVIHN</sequence>
<name>A0A2D4GCE0_MICCO</name>
<reference evidence="1" key="2">
    <citation type="submission" date="2017-11" db="EMBL/GenBank/DDBJ databases">
        <title>Coralsnake Venomics: Analyses of Venom Gland Transcriptomes and Proteomes of Six Brazilian Taxa.</title>
        <authorList>
            <person name="Aird S.D."/>
            <person name="Jorge da Silva N."/>
            <person name="Qiu L."/>
            <person name="Villar-Briones A."/>
            <person name="Aparecida-Saddi V."/>
            <person name="Campos-Telles M.P."/>
            <person name="Grau M."/>
            <person name="Mikheyev A.S."/>
        </authorList>
    </citation>
    <scope>NUCLEOTIDE SEQUENCE</scope>
    <source>
        <tissue evidence="1">Venom_gland</tissue>
    </source>
</reference>
<accession>A0A2D4GCE0</accession>